<dbReference type="Proteomes" id="UP001595379">
    <property type="component" value="Unassembled WGS sequence"/>
</dbReference>
<dbReference type="InterPro" id="IPR000297">
    <property type="entry name" value="PPIase_PpiC"/>
</dbReference>
<evidence type="ECO:0000256" key="5">
    <source>
        <dbReference type="ARBA" id="ARBA00023110"/>
    </source>
</evidence>
<evidence type="ECO:0000259" key="9">
    <source>
        <dbReference type="PROSITE" id="PS50198"/>
    </source>
</evidence>
<feature type="domain" description="PpiC" evidence="9">
    <location>
        <begin position="108"/>
        <end position="210"/>
    </location>
</feature>
<dbReference type="GO" id="GO:0016853">
    <property type="term" value="F:isomerase activity"/>
    <property type="evidence" value="ECO:0007669"/>
    <property type="project" value="UniProtKB-KW"/>
</dbReference>
<dbReference type="SUPFAM" id="SSF109998">
    <property type="entry name" value="Triger factor/SurA peptide-binding domain-like"/>
    <property type="match status" value="1"/>
</dbReference>
<evidence type="ECO:0000256" key="6">
    <source>
        <dbReference type="ARBA" id="ARBA00030642"/>
    </source>
</evidence>
<evidence type="ECO:0000256" key="3">
    <source>
        <dbReference type="ARBA" id="ARBA00013194"/>
    </source>
</evidence>
<dbReference type="InterPro" id="IPR023058">
    <property type="entry name" value="PPIase_PpiC_CS"/>
</dbReference>
<evidence type="ECO:0000256" key="4">
    <source>
        <dbReference type="ARBA" id="ARBA00018370"/>
    </source>
</evidence>
<dbReference type="PROSITE" id="PS01096">
    <property type="entry name" value="PPIC_PPIASE_1"/>
    <property type="match status" value="1"/>
</dbReference>
<dbReference type="EMBL" id="JBHRSV010000004">
    <property type="protein sequence ID" value="MFC2925467.1"/>
    <property type="molecule type" value="Genomic_DNA"/>
</dbReference>
<keyword evidence="11" id="KW-1185">Reference proteome</keyword>
<dbReference type="PANTHER" id="PTHR47245">
    <property type="entry name" value="PEPTIDYLPROLYL ISOMERASE"/>
    <property type="match status" value="1"/>
</dbReference>
<comment type="catalytic activity">
    <reaction evidence="1">
        <text>[protein]-peptidylproline (omega=180) = [protein]-peptidylproline (omega=0)</text>
        <dbReference type="Rhea" id="RHEA:16237"/>
        <dbReference type="Rhea" id="RHEA-COMP:10747"/>
        <dbReference type="Rhea" id="RHEA-COMP:10748"/>
        <dbReference type="ChEBI" id="CHEBI:83833"/>
        <dbReference type="ChEBI" id="CHEBI:83834"/>
        <dbReference type="EC" id="5.2.1.8"/>
    </reaction>
</comment>
<evidence type="ECO:0000256" key="1">
    <source>
        <dbReference type="ARBA" id="ARBA00000971"/>
    </source>
</evidence>
<dbReference type="RefSeq" id="WP_236956145.1">
    <property type="nucleotide sequence ID" value="NZ_JBHRSV010000004.1"/>
</dbReference>
<dbReference type="EC" id="5.2.1.8" evidence="3"/>
<evidence type="ECO:0000256" key="2">
    <source>
        <dbReference type="ARBA" id="ARBA00007656"/>
    </source>
</evidence>
<name>A0ABV6ZVJ7_9PROT</name>
<dbReference type="PANTHER" id="PTHR47245:SF2">
    <property type="entry name" value="PEPTIDYL-PROLYL CIS-TRANS ISOMERASE HP_0175-RELATED"/>
    <property type="match status" value="1"/>
</dbReference>
<evidence type="ECO:0000256" key="7">
    <source>
        <dbReference type="ARBA" id="ARBA00031484"/>
    </source>
</evidence>
<dbReference type="SUPFAM" id="SSF54534">
    <property type="entry name" value="FKBP-like"/>
    <property type="match status" value="1"/>
</dbReference>
<sequence length="375" mass="39735">MTAPASVFHGVEVPESLLAAEMQHHQAGSFAESRKQAGRALAVRAVLLDLARRNGVKAVPQKNADGQEETQEEALIREALSSALDPEPATADEIRAVYDAHPEGFHSPDLVEASHILLSPSGDAPGDWDDALGLAAGLVTQLAGDPGAFARLAAAHSACASASEGGALGQLGPGDVVAPVWDALMSLDVGGVTAQPVRSRYGWHILRLDQRESGQRLPFEYVKSHIAMRLDSKAWSIAALELIDQLLAQSAESLKLKLDSDGKLDLNGGTVARAGAMLGSVISNASAAYASLDEATRAIVHAAAERESAAPEEVLRTAINRFLAQADDELWTRVLSKFRDGEEPLAALLTIIVNQQLPPVRTSHTLISLRDRMNA</sequence>
<dbReference type="Gene3D" id="3.10.50.40">
    <property type="match status" value="1"/>
</dbReference>
<keyword evidence="8 10" id="KW-0413">Isomerase</keyword>
<comment type="similarity">
    <text evidence="2">Belongs to the PpiC/parvulin rotamase family.</text>
</comment>
<dbReference type="InterPro" id="IPR027304">
    <property type="entry name" value="Trigger_fact/SurA_dom_sf"/>
</dbReference>
<organism evidence="10 11">
    <name type="scientific">Hyphobacterium vulgare</name>
    <dbReference type="NCBI Taxonomy" id="1736751"/>
    <lineage>
        <taxon>Bacteria</taxon>
        <taxon>Pseudomonadati</taxon>
        <taxon>Pseudomonadota</taxon>
        <taxon>Alphaproteobacteria</taxon>
        <taxon>Maricaulales</taxon>
        <taxon>Maricaulaceae</taxon>
        <taxon>Hyphobacterium</taxon>
    </lineage>
</organism>
<reference evidence="11" key="1">
    <citation type="journal article" date="2019" name="Int. J. Syst. Evol. Microbiol.">
        <title>The Global Catalogue of Microorganisms (GCM) 10K type strain sequencing project: providing services to taxonomists for standard genome sequencing and annotation.</title>
        <authorList>
            <consortium name="The Broad Institute Genomics Platform"/>
            <consortium name="The Broad Institute Genome Sequencing Center for Infectious Disease"/>
            <person name="Wu L."/>
            <person name="Ma J."/>
        </authorList>
    </citation>
    <scope>NUCLEOTIDE SEQUENCE [LARGE SCALE GENOMIC DNA]</scope>
    <source>
        <strain evidence="11">KCTC 52487</strain>
    </source>
</reference>
<evidence type="ECO:0000256" key="8">
    <source>
        <dbReference type="PROSITE-ProRule" id="PRU00278"/>
    </source>
</evidence>
<proteinExistence type="inferred from homology"/>
<dbReference type="Pfam" id="PF00639">
    <property type="entry name" value="Rotamase"/>
    <property type="match status" value="1"/>
</dbReference>
<dbReference type="InterPro" id="IPR046357">
    <property type="entry name" value="PPIase_dom_sf"/>
</dbReference>
<keyword evidence="5 8" id="KW-0697">Rotamase</keyword>
<evidence type="ECO:0000313" key="10">
    <source>
        <dbReference type="EMBL" id="MFC2925467.1"/>
    </source>
</evidence>
<dbReference type="InterPro" id="IPR050245">
    <property type="entry name" value="PrsA_foldase"/>
</dbReference>
<evidence type="ECO:0000313" key="11">
    <source>
        <dbReference type="Proteomes" id="UP001595379"/>
    </source>
</evidence>
<dbReference type="PROSITE" id="PS50198">
    <property type="entry name" value="PPIC_PPIASE_2"/>
    <property type="match status" value="1"/>
</dbReference>
<protein>
    <recommendedName>
        <fullName evidence="4">Parvulin-like PPIase</fullName>
        <ecNumber evidence="3">5.2.1.8</ecNumber>
    </recommendedName>
    <alternativeName>
        <fullName evidence="6">Peptidyl-prolyl cis-trans isomerase plp</fullName>
    </alternativeName>
    <alternativeName>
        <fullName evidence="7">Rotamase plp</fullName>
    </alternativeName>
</protein>
<gene>
    <name evidence="10" type="ORF">ACFOOR_05060</name>
</gene>
<comment type="caution">
    <text evidence="10">The sequence shown here is derived from an EMBL/GenBank/DDBJ whole genome shotgun (WGS) entry which is preliminary data.</text>
</comment>
<accession>A0ABV6ZVJ7</accession>